<evidence type="ECO:0000313" key="2">
    <source>
        <dbReference type="Proteomes" id="UP001165042"/>
    </source>
</evidence>
<dbReference type="GO" id="GO:0006979">
    <property type="term" value="P:response to oxidative stress"/>
    <property type="evidence" value="ECO:0007669"/>
    <property type="project" value="InterPro"/>
</dbReference>
<dbReference type="InterPro" id="IPR019904">
    <property type="entry name" value="Peroxiredoxin_OsmC"/>
</dbReference>
<reference evidence="1" key="1">
    <citation type="submission" date="2023-02" db="EMBL/GenBank/DDBJ databases">
        <title>Actinokineospora globicatena NBRC 15670.</title>
        <authorList>
            <person name="Ichikawa N."/>
            <person name="Sato H."/>
            <person name="Tonouchi N."/>
        </authorList>
    </citation>
    <scope>NUCLEOTIDE SEQUENCE</scope>
    <source>
        <strain evidence="1">NBRC 15670</strain>
    </source>
</reference>
<dbReference type="EMBL" id="BSSD01000004">
    <property type="protein sequence ID" value="GLW92100.1"/>
    <property type="molecule type" value="Genomic_DNA"/>
</dbReference>
<comment type="caution">
    <text evidence="1">The sequence shown here is derived from an EMBL/GenBank/DDBJ whole genome shotgun (WGS) entry which is preliminary data.</text>
</comment>
<dbReference type="PANTHER" id="PTHR42830">
    <property type="entry name" value="OSMOTICALLY INDUCIBLE FAMILY PROTEIN"/>
    <property type="match status" value="1"/>
</dbReference>
<sequence length="157" mass="15759">MGDEHGGTYGFGVGNDGAQGYDGVEWGFGAGAGEVSLDTSKAASFTVSFPSRAQEANGQTSPEELIAAAHSSCYSMQLSGLLGANGTPPERIETSAVVSFGKKGDGFAILGIVLTARASVPGLAAEQFAEIAETAKRICPVSAALTGTEITLDAALA</sequence>
<dbReference type="InterPro" id="IPR036102">
    <property type="entry name" value="OsmC/Ohrsf"/>
</dbReference>
<dbReference type="Gene3D" id="3.30.300.20">
    <property type="match status" value="1"/>
</dbReference>
<dbReference type="GO" id="GO:0004601">
    <property type="term" value="F:peroxidase activity"/>
    <property type="evidence" value="ECO:0007669"/>
    <property type="project" value="InterPro"/>
</dbReference>
<dbReference type="InterPro" id="IPR052707">
    <property type="entry name" value="OsmC_Ohr_Peroxiredoxin"/>
</dbReference>
<accession>A0A9W6QLY8</accession>
<keyword evidence="2" id="KW-1185">Reference proteome</keyword>
<organism evidence="1 2">
    <name type="scientific">Actinokineospora globicatena</name>
    <dbReference type="NCBI Taxonomy" id="103729"/>
    <lineage>
        <taxon>Bacteria</taxon>
        <taxon>Bacillati</taxon>
        <taxon>Actinomycetota</taxon>
        <taxon>Actinomycetes</taxon>
        <taxon>Pseudonocardiales</taxon>
        <taxon>Pseudonocardiaceae</taxon>
        <taxon>Actinokineospora</taxon>
    </lineage>
</organism>
<dbReference type="Proteomes" id="UP001165042">
    <property type="component" value="Unassembled WGS sequence"/>
</dbReference>
<dbReference type="PANTHER" id="PTHR42830:SF1">
    <property type="entry name" value="OSMOTICALLY INDUCIBLE FAMILY PROTEIN"/>
    <property type="match status" value="1"/>
</dbReference>
<name>A0A9W6QLY8_9PSEU</name>
<dbReference type="InterPro" id="IPR003718">
    <property type="entry name" value="OsmC/Ohr_fam"/>
</dbReference>
<evidence type="ECO:0000313" key="1">
    <source>
        <dbReference type="EMBL" id="GLW92100.1"/>
    </source>
</evidence>
<gene>
    <name evidence="1" type="primary">osmC</name>
    <name evidence="1" type="ORF">Aglo03_29160</name>
</gene>
<proteinExistence type="predicted"/>
<dbReference type="AlphaFoldDB" id="A0A9W6QLY8"/>
<protein>
    <submittedName>
        <fullName evidence="1">Osmotically inducible protein OsmC</fullName>
    </submittedName>
</protein>
<dbReference type="SUPFAM" id="SSF82784">
    <property type="entry name" value="OsmC-like"/>
    <property type="match status" value="1"/>
</dbReference>
<dbReference type="InterPro" id="IPR015946">
    <property type="entry name" value="KH_dom-like_a/b"/>
</dbReference>
<dbReference type="NCBIfam" id="TIGR03562">
    <property type="entry name" value="osmo_induc_OsmC"/>
    <property type="match status" value="1"/>
</dbReference>
<dbReference type="Pfam" id="PF02566">
    <property type="entry name" value="OsmC"/>
    <property type="match status" value="1"/>
</dbReference>